<accession>A0AAW1V165</accession>
<dbReference type="InterPro" id="IPR039158">
    <property type="entry name" value="SLC25A46"/>
</dbReference>
<keyword evidence="4 10" id="KW-0812">Transmembrane</keyword>
<evidence type="ECO:0000256" key="1">
    <source>
        <dbReference type="ARBA" id="ARBA00004374"/>
    </source>
</evidence>
<evidence type="ECO:0000256" key="11">
    <source>
        <dbReference type="RuleBase" id="RU000488"/>
    </source>
</evidence>
<evidence type="ECO:0000256" key="2">
    <source>
        <dbReference type="ARBA" id="ARBA00006375"/>
    </source>
</evidence>
<sequence length="429" mass="48483">MAGKKYNFSLTNSEMPLGEDYESFHPRYNTDHNYEDFLGRRDAEFLRNRVTTPQTTPVTLPYYNVNVSNEELNLKRYVALSVSFVSLVAENILCHPFLVLRRQCQVHPYAPNYPTKYHLLPFTLIPSVYHLHQRQGLTTLWKGLGSVLLVRGISLGVEDFISRVTPWPDTVTWQSSLKQFFQHVMLKCVSLAIVTPFYSASFVETVQSEIASEKPGILDVFKEGFIRMLSWNDRSKGRLIPIWALILPTVTLGLVKYLFTMLMKSTTIKILQSRMKYQHETTGAFPKTSTEKQDISLSASLISLIASDILFYPCETIVHRLHLQGTRTIIDNLDNGSSVLAVITNYTGAVDCYEQCIANEGVFGLYKGFGALIVQYAVHIALVKFTRFFFMEIGAIVSKPKPSKPTSKHDTSPPALANLSTVSKSYLLP</sequence>
<dbReference type="GO" id="GO:0090149">
    <property type="term" value="P:mitochondrial membrane fission"/>
    <property type="evidence" value="ECO:0007669"/>
    <property type="project" value="InterPro"/>
</dbReference>
<dbReference type="AlphaFoldDB" id="A0AAW1V165"/>
<protein>
    <recommendedName>
        <fullName evidence="15">Solute carrier family 25 member 46</fullName>
    </recommendedName>
</protein>
<dbReference type="InterPro" id="IPR018108">
    <property type="entry name" value="MCP_transmembrane"/>
</dbReference>
<dbReference type="InterPro" id="IPR023395">
    <property type="entry name" value="MCP_dom_sf"/>
</dbReference>
<evidence type="ECO:0000256" key="8">
    <source>
        <dbReference type="ARBA" id="ARBA00023128"/>
    </source>
</evidence>
<dbReference type="PROSITE" id="PS50920">
    <property type="entry name" value="SOLCAR"/>
    <property type="match status" value="1"/>
</dbReference>
<dbReference type="EMBL" id="JARQZJ010000122">
    <property type="protein sequence ID" value="KAK9889422.1"/>
    <property type="molecule type" value="Genomic_DNA"/>
</dbReference>
<evidence type="ECO:0000256" key="7">
    <source>
        <dbReference type="ARBA" id="ARBA00022989"/>
    </source>
</evidence>
<dbReference type="PANTHER" id="PTHR21252:SF2">
    <property type="entry name" value="MITOCHONDRIAL OUTER MEMBRANE PROTEIN SLC25A46"/>
    <property type="match status" value="1"/>
</dbReference>
<evidence type="ECO:0000256" key="6">
    <source>
        <dbReference type="ARBA" id="ARBA00022787"/>
    </source>
</evidence>
<evidence type="ECO:0000256" key="12">
    <source>
        <dbReference type="SAM" id="Phobius"/>
    </source>
</evidence>
<keyword evidence="5" id="KW-0677">Repeat</keyword>
<keyword evidence="7 12" id="KW-1133">Transmembrane helix</keyword>
<comment type="subcellular location">
    <subcellularLocation>
        <location evidence="1">Mitochondrion outer membrane</location>
        <topology evidence="1">Multi-pass membrane protein</topology>
    </subcellularLocation>
</comment>
<keyword evidence="9 10" id="KW-0472">Membrane</keyword>
<keyword evidence="6" id="KW-1000">Mitochondrion outer membrane</keyword>
<evidence type="ECO:0000256" key="9">
    <source>
        <dbReference type="ARBA" id="ARBA00023136"/>
    </source>
</evidence>
<keyword evidence="14" id="KW-1185">Reference proteome</keyword>
<evidence type="ECO:0000256" key="10">
    <source>
        <dbReference type="PROSITE-ProRule" id="PRU00282"/>
    </source>
</evidence>
<dbReference type="GO" id="GO:0005741">
    <property type="term" value="C:mitochondrial outer membrane"/>
    <property type="evidence" value="ECO:0007669"/>
    <property type="project" value="UniProtKB-SubCell"/>
</dbReference>
<evidence type="ECO:0000256" key="5">
    <source>
        <dbReference type="ARBA" id="ARBA00022737"/>
    </source>
</evidence>
<evidence type="ECO:0000313" key="14">
    <source>
        <dbReference type="Proteomes" id="UP001431783"/>
    </source>
</evidence>
<dbReference type="SUPFAM" id="SSF103506">
    <property type="entry name" value="Mitochondrial carrier"/>
    <property type="match status" value="1"/>
</dbReference>
<name>A0AAW1V165_9CUCU</name>
<feature type="transmembrane region" description="Helical" evidence="12">
    <location>
        <begin position="240"/>
        <end position="259"/>
    </location>
</feature>
<keyword evidence="8" id="KW-0496">Mitochondrion</keyword>
<organism evidence="13 14">
    <name type="scientific">Henosepilachna vigintioctopunctata</name>
    <dbReference type="NCBI Taxonomy" id="420089"/>
    <lineage>
        <taxon>Eukaryota</taxon>
        <taxon>Metazoa</taxon>
        <taxon>Ecdysozoa</taxon>
        <taxon>Arthropoda</taxon>
        <taxon>Hexapoda</taxon>
        <taxon>Insecta</taxon>
        <taxon>Pterygota</taxon>
        <taxon>Neoptera</taxon>
        <taxon>Endopterygota</taxon>
        <taxon>Coleoptera</taxon>
        <taxon>Polyphaga</taxon>
        <taxon>Cucujiformia</taxon>
        <taxon>Coccinelloidea</taxon>
        <taxon>Coccinellidae</taxon>
        <taxon>Epilachninae</taxon>
        <taxon>Epilachnini</taxon>
        <taxon>Henosepilachna</taxon>
    </lineage>
</organism>
<feature type="repeat" description="Solcar" evidence="10">
    <location>
        <begin position="291"/>
        <end position="393"/>
    </location>
</feature>
<dbReference type="Gene3D" id="1.50.40.10">
    <property type="entry name" value="Mitochondrial carrier domain"/>
    <property type="match status" value="2"/>
</dbReference>
<evidence type="ECO:0008006" key="15">
    <source>
        <dbReference type="Google" id="ProtNLM"/>
    </source>
</evidence>
<proteinExistence type="inferred from homology"/>
<evidence type="ECO:0000256" key="3">
    <source>
        <dbReference type="ARBA" id="ARBA00022448"/>
    </source>
</evidence>
<comment type="caution">
    <text evidence="13">The sequence shown here is derived from an EMBL/GenBank/DDBJ whole genome shotgun (WGS) entry which is preliminary data.</text>
</comment>
<keyword evidence="3 11" id="KW-0813">Transport</keyword>
<evidence type="ECO:0000256" key="4">
    <source>
        <dbReference type="ARBA" id="ARBA00022692"/>
    </source>
</evidence>
<dbReference type="Pfam" id="PF00153">
    <property type="entry name" value="Mito_carr"/>
    <property type="match status" value="1"/>
</dbReference>
<dbReference type="Proteomes" id="UP001431783">
    <property type="component" value="Unassembled WGS sequence"/>
</dbReference>
<evidence type="ECO:0000313" key="13">
    <source>
        <dbReference type="EMBL" id="KAK9889422.1"/>
    </source>
</evidence>
<reference evidence="13 14" key="1">
    <citation type="submission" date="2023-03" db="EMBL/GenBank/DDBJ databases">
        <title>Genome insight into feeding habits of ladybird beetles.</title>
        <authorList>
            <person name="Li H.-S."/>
            <person name="Huang Y.-H."/>
            <person name="Pang H."/>
        </authorList>
    </citation>
    <scope>NUCLEOTIDE SEQUENCE [LARGE SCALE GENOMIC DNA]</scope>
    <source>
        <strain evidence="13">SYSU_2023b</strain>
        <tissue evidence="13">Whole body</tissue>
    </source>
</reference>
<dbReference type="PANTHER" id="PTHR21252">
    <property type="entry name" value="TB1 PROTEIN-RELATED"/>
    <property type="match status" value="1"/>
</dbReference>
<comment type="similarity">
    <text evidence="2 11">Belongs to the mitochondrial carrier (TC 2.A.29) family.</text>
</comment>
<gene>
    <name evidence="13" type="ORF">WA026_004694</name>
</gene>